<protein>
    <submittedName>
        <fullName evidence="1">Uncharacterized protein</fullName>
    </submittedName>
</protein>
<sequence length="52" mass="5946">MVYGHNNDKLLASTIRLQAVDVSPFRLREGLVNKLTYVTKKGELERATKSKR</sequence>
<name>A0A167LPZ7_PHYB8</name>
<dbReference type="EMBL" id="KV440987">
    <property type="protein sequence ID" value="OAD70877.1"/>
    <property type="molecule type" value="Genomic_DNA"/>
</dbReference>
<evidence type="ECO:0000313" key="2">
    <source>
        <dbReference type="Proteomes" id="UP000077315"/>
    </source>
</evidence>
<organism evidence="1 2">
    <name type="scientific">Phycomyces blakesleeanus (strain ATCC 8743b / DSM 1359 / FGSC 10004 / NBRC 33097 / NRRL 1555)</name>
    <dbReference type="NCBI Taxonomy" id="763407"/>
    <lineage>
        <taxon>Eukaryota</taxon>
        <taxon>Fungi</taxon>
        <taxon>Fungi incertae sedis</taxon>
        <taxon>Mucoromycota</taxon>
        <taxon>Mucoromycotina</taxon>
        <taxon>Mucoromycetes</taxon>
        <taxon>Mucorales</taxon>
        <taxon>Phycomycetaceae</taxon>
        <taxon>Phycomyces</taxon>
    </lineage>
</organism>
<dbReference type="Proteomes" id="UP000077315">
    <property type="component" value="Unassembled WGS sequence"/>
</dbReference>
<dbReference type="RefSeq" id="XP_018288917.1">
    <property type="nucleotide sequence ID" value="XM_018432009.1"/>
</dbReference>
<proteinExistence type="predicted"/>
<dbReference type="InParanoid" id="A0A167LPZ7"/>
<dbReference type="AlphaFoldDB" id="A0A167LPZ7"/>
<dbReference type="GeneID" id="28992915"/>
<reference evidence="2" key="1">
    <citation type="submission" date="2015-06" db="EMBL/GenBank/DDBJ databases">
        <title>Expansion of signal transduction pathways in fungi by whole-genome duplication.</title>
        <authorList>
            <consortium name="DOE Joint Genome Institute"/>
            <person name="Corrochano L.M."/>
            <person name="Kuo A."/>
            <person name="Marcet-Houben M."/>
            <person name="Polaino S."/>
            <person name="Salamov A."/>
            <person name="Villalobos J.M."/>
            <person name="Alvarez M.I."/>
            <person name="Avalos J."/>
            <person name="Benito E.P."/>
            <person name="Benoit I."/>
            <person name="Burger G."/>
            <person name="Camino L.P."/>
            <person name="Canovas D."/>
            <person name="Cerda-Olmedo E."/>
            <person name="Cheng J.-F."/>
            <person name="Dominguez A."/>
            <person name="Elias M."/>
            <person name="Eslava A.P."/>
            <person name="Glaser F."/>
            <person name="Grimwood J."/>
            <person name="Gutierrez G."/>
            <person name="Heitman J."/>
            <person name="Henrissat B."/>
            <person name="Iturriaga E.A."/>
            <person name="Lang B.F."/>
            <person name="Lavin J.L."/>
            <person name="Lee S."/>
            <person name="Li W."/>
            <person name="Lindquist E."/>
            <person name="Lopez-Garcia S."/>
            <person name="Luque E.M."/>
            <person name="Marcos A.T."/>
            <person name="Martin J."/>
            <person name="McCluskey K."/>
            <person name="Medina H.R."/>
            <person name="Miralles-Duran A."/>
            <person name="Miyazaki A."/>
            <person name="Munoz-Torres E."/>
            <person name="Oguiza J.A."/>
            <person name="Ohm R."/>
            <person name="Olmedo M."/>
            <person name="Orejas M."/>
            <person name="Ortiz-Castellanos L."/>
            <person name="Pisabarro A.G."/>
            <person name="Rodriguez-Romero J."/>
            <person name="Ruiz-Herrera J."/>
            <person name="Ruiz-Vazquez R."/>
            <person name="Sanz C."/>
            <person name="Schackwitz W."/>
            <person name="Schmutz J."/>
            <person name="Shahriari M."/>
            <person name="Shelest E."/>
            <person name="Silva-Franco F."/>
            <person name="Soanes D."/>
            <person name="Syed K."/>
            <person name="Tagua V.G."/>
            <person name="Talbot N.J."/>
            <person name="Thon M."/>
            <person name="De vries R.P."/>
            <person name="Wiebenga A."/>
            <person name="Yadav J.S."/>
            <person name="Braun E.L."/>
            <person name="Baker S."/>
            <person name="Garre V."/>
            <person name="Horwitz B."/>
            <person name="Torres-Martinez S."/>
            <person name="Idnurm A."/>
            <person name="Herrera-Estrella A."/>
            <person name="Gabaldon T."/>
            <person name="Grigoriev I.V."/>
        </authorList>
    </citation>
    <scope>NUCLEOTIDE SEQUENCE [LARGE SCALE GENOMIC DNA]</scope>
    <source>
        <strain evidence="2">NRRL 1555(-)</strain>
    </source>
</reference>
<gene>
    <name evidence="1" type="ORF">PHYBLDRAFT_148097</name>
</gene>
<dbReference type="VEuPathDB" id="FungiDB:PHYBLDRAFT_148097"/>
<evidence type="ECO:0000313" key="1">
    <source>
        <dbReference type="EMBL" id="OAD70877.1"/>
    </source>
</evidence>
<keyword evidence="2" id="KW-1185">Reference proteome</keyword>
<accession>A0A167LPZ7</accession>